<dbReference type="PROSITE" id="PS00061">
    <property type="entry name" value="ADH_SHORT"/>
    <property type="match status" value="1"/>
</dbReference>
<reference evidence="4 5" key="1">
    <citation type="submission" date="2014-12" db="EMBL/GenBank/DDBJ databases">
        <title>Mercury Reductase activity and rhizosphere competence traits in the genome of root associated Photobacterium halotolerans MELD1.</title>
        <authorList>
            <person name="Mathew D.C."/>
            <person name="Huang C.-C."/>
        </authorList>
    </citation>
    <scope>NUCLEOTIDE SEQUENCE [LARGE SCALE GENOMIC DNA]</scope>
    <source>
        <strain evidence="4 5">MELD1</strain>
    </source>
</reference>
<accession>A0A0F5VG65</accession>
<dbReference type="InterPro" id="IPR036291">
    <property type="entry name" value="NAD(P)-bd_dom_sf"/>
</dbReference>
<dbReference type="Gene3D" id="3.40.50.720">
    <property type="entry name" value="NAD(P)-binding Rossmann-like Domain"/>
    <property type="match status" value="1"/>
</dbReference>
<evidence type="ECO:0000256" key="2">
    <source>
        <dbReference type="ARBA" id="ARBA00023002"/>
    </source>
</evidence>
<dbReference type="InterPro" id="IPR057326">
    <property type="entry name" value="KR_dom"/>
</dbReference>
<dbReference type="SMART" id="SM00822">
    <property type="entry name" value="PKS_KR"/>
    <property type="match status" value="1"/>
</dbReference>
<feature type="domain" description="Ketoreductase" evidence="3">
    <location>
        <begin position="5"/>
        <end position="188"/>
    </location>
</feature>
<sequence>MPKERVVLITGSSRGIGAATAIQLASQGVNICVNYRSEHEAAEQIVHRARQYGVNAIAVQADVSQEQEVMRLFATLDNELGPITGLVNNAGILMQQMPVLQMSAARINAVMQTNVTSCFLCCREAIRRMAYSQGGQGGSIVNVSSAASRTGAPFEYVDYAASKGAMDTLTRGLSLEVASEGVRVNGVRPGFIYTDMHASGGEPNRIERLKSAIPMQRGGTAEEVSEAICWLLSDQASYSTGSFIDLAGGR</sequence>
<dbReference type="InterPro" id="IPR002347">
    <property type="entry name" value="SDR_fam"/>
</dbReference>
<dbReference type="STRING" id="265726.KY46_07635"/>
<keyword evidence="5" id="KW-1185">Reference proteome</keyword>
<evidence type="ECO:0000259" key="3">
    <source>
        <dbReference type="SMART" id="SM00822"/>
    </source>
</evidence>
<keyword evidence="2" id="KW-0560">Oxidoreductase</keyword>
<gene>
    <name evidence="4" type="ORF">KY46_07635</name>
</gene>
<dbReference type="PANTHER" id="PTHR43639:SF1">
    <property type="entry name" value="SHORT-CHAIN DEHYDROGENASE_REDUCTASE FAMILY PROTEIN"/>
    <property type="match status" value="1"/>
</dbReference>
<dbReference type="OrthoDB" id="20590at2"/>
<evidence type="ECO:0000256" key="1">
    <source>
        <dbReference type="ARBA" id="ARBA00006484"/>
    </source>
</evidence>
<dbReference type="SUPFAM" id="SSF51735">
    <property type="entry name" value="NAD(P)-binding Rossmann-fold domains"/>
    <property type="match status" value="1"/>
</dbReference>
<organism evidence="4 5">
    <name type="scientific">Photobacterium halotolerans</name>
    <dbReference type="NCBI Taxonomy" id="265726"/>
    <lineage>
        <taxon>Bacteria</taxon>
        <taxon>Pseudomonadati</taxon>
        <taxon>Pseudomonadota</taxon>
        <taxon>Gammaproteobacteria</taxon>
        <taxon>Vibrionales</taxon>
        <taxon>Vibrionaceae</taxon>
        <taxon>Photobacterium</taxon>
    </lineage>
</organism>
<name>A0A0F5VG65_9GAMM</name>
<dbReference type="RefSeq" id="WP_046220035.1">
    <property type="nucleotide sequence ID" value="NZ_JWYV01000004.1"/>
</dbReference>
<dbReference type="PRINTS" id="PR00081">
    <property type="entry name" value="GDHRDH"/>
</dbReference>
<comment type="caution">
    <text evidence="4">The sequence shown here is derived from an EMBL/GenBank/DDBJ whole genome shotgun (WGS) entry which is preliminary data.</text>
</comment>
<dbReference type="FunFam" id="3.40.50.720:FF:000173">
    <property type="entry name" value="3-oxoacyl-[acyl-carrier protein] reductase"/>
    <property type="match status" value="1"/>
</dbReference>
<dbReference type="Pfam" id="PF13561">
    <property type="entry name" value="adh_short_C2"/>
    <property type="match status" value="1"/>
</dbReference>
<dbReference type="PRINTS" id="PR00080">
    <property type="entry name" value="SDRFAMILY"/>
</dbReference>
<dbReference type="InterPro" id="IPR020904">
    <property type="entry name" value="Sc_DH/Rdtase_CS"/>
</dbReference>
<dbReference type="EMBL" id="JWYV01000004">
    <property type="protein sequence ID" value="KKD00490.1"/>
    <property type="molecule type" value="Genomic_DNA"/>
</dbReference>
<protein>
    <recommendedName>
        <fullName evidence="3">Ketoreductase domain-containing protein</fullName>
    </recommendedName>
</protein>
<comment type="similarity">
    <text evidence="1">Belongs to the short-chain dehydrogenases/reductases (SDR) family.</text>
</comment>
<dbReference type="AlphaFoldDB" id="A0A0F5VG65"/>
<dbReference type="Proteomes" id="UP000033633">
    <property type="component" value="Unassembled WGS sequence"/>
</dbReference>
<dbReference type="CDD" id="cd05233">
    <property type="entry name" value="SDR_c"/>
    <property type="match status" value="1"/>
</dbReference>
<evidence type="ECO:0000313" key="4">
    <source>
        <dbReference type="EMBL" id="KKD00490.1"/>
    </source>
</evidence>
<proteinExistence type="inferred from homology"/>
<dbReference type="PANTHER" id="PTHR43639">
    <property type="entry name" value="OXIDOREDUCTASE, SHORT-CHAIN DEHYDROGENASE/REDUCTASE FAMILY (AFU_ORTHOLOGUE AFUA_5G02870)"/>
    <property type="match status" value="1"/>
</dbReference>
<dbReference type="GO" id="GO:0016491">
    <property type="term" value="F:oxidoreductase activity"/>
    <property type="evidence" value="ECO:0007669"/>
    <property type="project" value="UniProtKB-KW"/>
</dbReference>
<evidence type="ECO:0000313" key="5">
    <source>
        <dbReference type="Proteomes" id="UP000033633"/>
    </source>
</evidence>
<dbReference type="PATRIC" id="fig|265726.11.peg.3593"/>